<evidence type="ECO:0000313" key="5">
    <source>
        <dbReference type="EMBL" id="KAF5952683.1"/>
    </source>
</evidence>
<evidence type="ECO:0000259" key="4">
    <source>
        <dbReference type="PROSITE" id="PS50011"/>
    </source>
</evidence>
<dbReference type="SUPFAM" id="SSF56112">
    <property type="entry name" value="Protein kinase-like (PK-like)"/>
    <property type="match status" value="1"/>
</dbReference>
<dbReference type="EMBL" id="JACBKZ010000004">
    <property type="protein sequence ID" value="KAF5952683.1"/>
    <property type="molecule type" value="Genomic_DNA"/>
</dbReference>
<organism evidence="5 6">
    <name type="scientific">Camellia sinensis</name>
    <name type="common">Tea plant</name>
    <name type="synonym">Thea sinensis</name>
    <dbReference type="NCBI Taxonomy" id="4442"/>
    <lineage>
        <taxon>Eukaryota</taxon>
        <taxon>Viridiplantae</taxon>
        <taxon>Streptophyta</taxon>
        <taxon>Embryophyta</taxon>
        <taxon>Tracheophyta</taxon>
        <taxon>Spermatophyta</taxon>
        <taxon>Magnoliopsida</taxon>
        <taxon>eudicotyledons</taxon>
        <taxon>Gunneridae</taxon>
        <taxon>Pentapetalae</taxon>
        <taxon>asterids</taxon>
        <taxon>Ericales</taxon>
        <taxon>Theaceae</taxon>
        <taxon>Camellia</taxon>
    </lineage>
</organism>
<keyword evidence="1" id="KW-0723">Serine/threonine-protein kinase</keyword>
<dbReference type="GO" id="GO:0005524">
    <property type="term" value="F:ATP binding"/>
    <property type="evidence" value="ECO:0007669"/>
    <property type="project" value="UniProtKB-KW"/>
</dbReference>
<feature type="domain" description="Protein kinase" evidence="4">
    <location>
        <begin position="63"/>
        <end position="181"/>
    </location>
</feature>
<keyword evidence="6" id="KW-1185">Reference proteome</keyword>
<keyword evidence="1" id="KW-0418">Kinase</keyword>
<evidence type="ECO:0000313" key="6">
    <source>
        <dbReference type="Proteomes" id="UP000593564"/>
    </source>
</evidence>
<keyword evidence="1" id="KW-0808">Transferase</keyword>
<dbReference type="Proteomes" id="UP000593564">
    <property type="component" value="Unassembled WGS sequence"/>
</dbReference>
<protein>
    <recommendedName>
        <fullName evidence="4">Protein kinase domain-containing protein</fullName>
    </recommendedName>
</protein>
<accession>A0A7J7HIL0</accession>
<dbReference type="Pfam" id="PF07714">
    <property type="entry name" value="PK_Tyr_Ser-Thr"/>
    <property type="match status" value="1"/>
</dbReference>
<dbReference type="GO" id="GO:0004674">
    <property type="term" value="F:protein serine/threonine kinase activity"/>
    <property type="evidence" value="ECO:0007669"/>
    <property type="project" value="UniProtKB-KW"/>
</dbReference>
<reference evidence="6" key="1">
    <citation type="journal article" date="2020" name="Nat. Commun.">
        <title>Genome assembly of wild tea tree DASZ reveals pedigree and selection history of tea varieties.</title>
        <authorList>
            <person name="Zhang W."/>
            <person name="Zhang Y."/>
            <person name="Qiu H."/>
            <person name="Guo Y."/>
            <person name="Wan H."/>
            <person name="Zhang X."/>
            <person name="Scossa F."/>
            <person name="Alseekh S."/>
            <person name="Zhang Q."/>
            <person name="Wang P."/>
            <person name="Xu L."/>
            <person name="Schmidt M.H."/>
            <person name="Jia X."/>
            <person name="Li D."/>
            <person name="Zhu A."/>
            <person name="Guo F."/>
            <person name="Chen W."/>
            <person name="Ni D."/>
            <person name="Usadel B."/>
            <person name="Fernie A.R."/>
            <person name="Wen W."/>
        </authorList>
    </citation>
    <scope>NUCLEOTIDE SEQUENCE [LARGE SCALE GENOMIC DNA]</scope>
    <source>
        <strain evidence="6">cv. G240</strain>
    </source>
</reference>
<evidence type="ECO:0000256" key="1">
    <source>
        <dbReference type="ARBA" id="ARBA00022527"/>
    </source>
</evidence>
<dbReference type="AlphaFoldDB" id="A0A7J7HIL0"/>
<keyword evidence="2" id="KW-0547">Nucleotide-binding</keyword>
<dbReference type="InterPro" id="IPR011009">
    <property type="entry name" value="Kinase-like_dom_sf"/>
</dbReference>
<dbReference type="PANTHER" id="PTHR47989:SF27">
    <property type="entry name" value="PROTEIN KINASE DOMAIN-CONTAINING PROTEIN"/>
    <property type="match status" value="1"/>
</dbReference>
<keyword evidence="3" id="KW-0067">ATP-binding</keyword>
<sequence length="181" mass="20569">MKKRRWLQFVANESLDKLLFNSLNGFSLTPLIGCKYNSSRMSCNERAVSLMDYKSLEIATENFQESNILREGGFGCVYKARLNDKVDVALKRLDGGSQDSIKEFETGVDLLSKIQHPNVTSLLGYSIHRETRLLVYELMQNGSLETQLHGPAHGSALNWHLRMKITLDTARLQVALIMEYI</sequence>
<dbReference type="PANTHER" id="PTHR47989">
    <property type="entry name" value="OS01G0750732 PROTEIN"/>
    <property type="match status" value="1"/>
</dbReference>
<dbReference type="InterPro" id="IPR000719">
    <property type="entry name" value="Prot_kinase_dom"/>
</dbReference>
<dbReference type="InterPro" id="IPR001245">
    <property type="entry name" value="Ser-Thr/Tyr_kinase_cat_dom"/>
</dbReference>
<proteinExistence type="predicted"/>
<dbReference type="Gene3D" id="1.10.510.10">
    <property type="entry name" value="Transferase(Phosphotransferase) domain 1"/>
    <property type="match status" value="1"/>
</dbReference>
<gene>
    <name evidence="5" type="ORF">HYC85_010627</name>
</gene>
<reference evidence="5 6" key="2">
    <citation type="submission" date="2020-07" db="EMBL/GenBank/DDBJ databases">
        <title>Genome assembly of wild tea tree DASZ reveals pedigree and selection history of tea varieties.</title>
        <authorList>
            <person name="Zhang W."/>
        </authorList>
    </citation>
    <scope>NUCLEOTIDE SEQUENCE [LARGE SCALE GENOMIC DNA]</scope>
    <source>
        <strain evidence="6">cv. G240</strain>
        <tissue evidence="5">Leaf</tissue>
    </source>
</reference>
<name>A0A7J7HIL0_CAMSI</name>
<comment type="caution">
    <text evidence="5">The sequence shown here is derived from an EMBL/GenBank/DDBJ whole genome shotgun (WGS) entry which is preliminary data.</text>
</comment>
<evidence type="ECO:0000256" key="2">
    <source>
        <dbReference type="ARBA" id="ARBA00022741"/>
    </source>
</evidence>
<dbReference type="PROSITE" id="PS50011">
    <property type="entry name" value="PROTEIN_KINASE_DOM"/>
    <property type="match status" value="1"/>
</dbReference>
<evidence type="ECO:0000256" key="3">
    <source>
        <dbReference type="ARBA" id="ARBA00022840"/>
    </source>
</evidence>